<evidence type="ECO:0000313" key="1">
    <source>
        <dbReference type="EMBL" id="KAH7916940.1"/>
    </source>
</evidence>
<dbReference type="EMBL" id="MU267432">
    <property type="protein sequence ID" value="KAH7916940.1"/>
    <property type="molecule type" value="Genomic_DNA"/>
</dbReference>
<proteinExistence type="predicted"/>
<keyword evidence="2" id="KW-1185">Reference proteome</keyword>
<evidence type="ECO:0000313" key="2">
    <source>
        <dbReference type="Proteomes" id="UP000790709"/>
    </source>
</evidence>
<comment type="caution">
    <text evidence="1">The sequence shown here is derived from an EMBL/GenBank/DDBJ whole genome shotgun (WGS) entry which is preliminary data.</text>
</comment>
<sequence>TGYDVRRGQDVVNPRTDHCNIMVLSNAGNLPGEEPSHPFSYARVLGIYHLNVIYTGPDTLDYQPRRMEVLWVRWFEVVDEIPAGWEAHGLDTVRFAPMTEDDAFGFVDPADVVRGCHLVPAFARGRLHSDGIAMSSAARDANDWKYYYVNRYV</sequence>
<reference evidence="1" key="1">
    <citation type="journal article" date="2021" name="New Phytol.">
        <title>Evolutionary innovations through gain and loss of genes in the ectomycorrhizal Boletales.</title>
        <authorList>
            <person name="Wu G."/>
            <person name="Miyauchi S."/>
            <person name="Morin E."/>
            <person name="Kuo A."/>
            <person name="Drula E."/>
            <person name="Varga T."/>
            <person name="Kohler A."/>
            <person name="Feng B."/>
            <person name="Cao Y."/>
            <person name="Lipzen A."/>
            <person name="Daum C."/>
            <person name="Hundley H."/>
            <person name="Pangilinan J."/>
            <person name="Johnson J."/>
            <person name="Barry K."/>
            <person name="LaButti K."/>
            <person name="Ng V."/>
            <person name="Ahrendt S."/>
            <person name="Min B."/>
            <person name="Choi I.G."/>
            <person name="Park H."/>
            <person name="Plett J.M."/>
            <person name="Magnuson J."/>
            <person name="Spatafora J.W."/>
            <person name="Nagy L.G."/>
            <person name="Henrissat B."/>
            <person name="Grigoriev I.V."/>
            <person name="Yang Z.L."/>
            <person name="Xu J."/>
            <person name="Martin F.M."/>
        </authorList>
    </citation>
    <scope>NUCLEOTIDE SEQUENCE</scope>
    <source>
        <strain evidence="1">KUC20120723A-06</strain>
    </source>
</reference>
<name>A0ACB8AUN5_9AGAM</name>
<feature type="non-terminal residue" evidence="1">
    <location>
        <position position="1"/>
    </location>
</feature>
<dbReference type="Proteomes" id="UP000790709">
    <property type="component" value="Unassembled WGS sequence"/>
</dbReference>
<gene>
    <name evidence="1" type="ORF">BV22DRAFT_968511</name>
</gene>
<feature type="non-terminal residue" evidence="1">
    <location>
        <position position="153"/>
    </location>
</feature>
<organism evidence="1 2">
    <name type="scientific">Leucogyrophana mollusca</name>
    <dbReference type="NCBI Taxonomy" id="85980"/>
    <lineage>
        <taxon>Eukaryota</taxon>
        <taxon>Fungi</taxon>
        <taxon>Dikarya</taxon>
        <taxon>Basidiomycota</taxon>
        <taxon>Agaricomycotina</taxon>
        <taxon>Agaricomycetes</taxon>
        <taxon>Agaricomycetidae</taxon>
        <taxon>Boletales</taxon>
        <taxon>Boletales incertae sedis</taxon>
        <taxon>Leucogyrophana</taxon>
    </lineage>
</organism>
<protein>
    <submittedName>
        <fullName evidence="1">Uncharacterized protein</fullName>
    </submittedName>
</protein>
<accession>A0ACB8AUN5</accession>